<keyword evidence="4 6" id="KW-0472">Membrane</keyword>
<comment type="subcellular location">
    <subcellularLocation>
        <location evidence="1">Membrane</location>
        <topology evidence="1">Multi-pass membrane protein</topology>
    </subcellularLocation>
</comment>
<proteinExistence type="predicted"/>
<dbReference type="GO" id="GO:0035249">
    <property type="term" value="P:synaptic transmission, glutamatergic"/>
    <property type="evidence" value="ECO:0007669"/>
    <property type="project" value="TreeGrafter"/>
</dbReference>
<dbReference type="SUPFAM" id="SSF103473">
    <property type="entry name" value="MFS general substrate transporter"/>
    <property type="match status" value="1"/>
</dbReference>
<dbReference type="InterPro" id="IPR036259">
    <property type="entry name" value="MFS_trans_sf"/>
</dbReference>
<feature type="region of interest" description="Disordered" evidence="5">
    <location>
        <begin position="503"/>
        <end position="567"/>
    </location>
</feature>
<dbReference type="AlphaFoldDB" id="A0A016UVP7"/>
<dbReference type="InterPro" id="IPR050382">
    <property type="entry name" value="MFS_Na/Anion_cotransporter"/>
</dbReference>
<feature type="compositionally biased region" description="Basic and acidic residues" evidence="5">
    <location>
        <begin position="522"/>
        <end position="536"/>
    </location>
</feature>
<dbReference type="GO" id="GO:0060076">
    <property type="term" value="C:excitatory synapse"/>
    <property type="evidence" value="ECO:0007669"/>
    <property type="project" value="TreeGrafter"/>
</dbReference>
<dbReference type="FunFam" id="1.20.1250.20:FF:000781">
    <property type="entry name" value="Vesicular GLUtamate transporter"/>
    <property type="match status" value="1"/>
</dbReference>
<dbReference type="OrthoDB" id="2985014at2759"/>
<evidence type="ECO:0000256" key="3">
    <source>
        <dbReference type="ARBA" id="ARBA00022989"/>
    </source>
</evidence>
<dbReference type="GO" id="GO:0050803">
    <property type="term" value="P:regulation of synapse structure or activity"/>
    <property type="evidence" value="ECO:0007669"/>
    <property type="project" value="TreeGrafter"/>
</dbReference>
<evidence type="ECO:0000313" key="8">
    <source>
        <dbReference type="EMBL" id="EYC19031.1"/>
    </source>
</evidence>
<feature type="transmembrane region" description="Helical" evidence="6">
    <location>
        <begin position="364"/>
        <end position="381"/>
    </location>
</feature>
<feature type="domain" description="Major facilitator superfamily (MFS) profile" evidence="7">
    <location>
        <begin position="51"/>
        <end position="476"/>
    </location>
</feature>
<evidence type="ECO:0000256" key="4">
    <source>
        <dbReference type="ARBA" id="ARBA00023136"/>
    </source>
</evidence>
<dbReference type="Gene3D" id="1.20.1250.20">
    <property type="entry name" value="MFS general substrate transporter like domains"/>
    <property type="match status" value="2"/>
</dbReference>
<dbReference type="InterPro" id="IPR020846">
    <property type="entry name" value="MFS_dom"/>
</dbReference>
<dbReference type="InterPro" id="IPR011701">
    <property type="entry name" value="MFS"/>
</dbReference>
<accession>A0A016UVP7</accession>
<dbReference type="STRING" id="53326.A0A016UVP7"/>
<feature type="transmembrane region" description="Helical" evidence="6">
    <location>
        <begin position="156"/>
        <end position="176"/>
    </location>
</feature>
<dbReference type="GO" id="GO:0005313">
    <property type="term" value="F:L-glutamate transmembrane transporter activity"/>
    <property type="evidence" value="ECO:0007669"/>
    <property type="project" value="TreeGrafter"/>
</dbReference>
<sequence length="567" mass="63464">MVTTRSVRKAGELLSNSIRRTFSTKKWEHREQLHTLTESDRFFLKKVRWQISILAHIGFAISFAIRSNFGVAKNRMISNFTDAWGDHHEPEFSWTPTELGMMESSFFYGYAASQIPAGLLAAKFAPNKLFCLGVAIASILNVFVAFALQYHPYTDVVVMVMQGIQGLALGVTYPAMHGVWRHWAPPLERSKLATTTFTGSYVGVMLGLPLSATLVSYLSWSAPFYVFGCVGILWSFSWWMISSKSPSDHSYITEEERTYITEKVGTVATSNMTLTTVPWKTILLSPPVWAIVICNFSRSWTFFLLLSNQLTYMKDVLHLDIRHSGMISALPQFTMTVVVLISGQMADWLRSTGKMNTGPVRKMFNTLGFGGEALFLALLAFIHDPTLAVTCLVMAVTLSGMDIAGFNVNHFDIAPRYASILMGFSNGFGALAGIGNFVTQHLTANNPSGWKYCFLLAMSIDVFGIIFFLIFGQGEVQEWAREPEPEETLGEFVRRISTMVRNMSSRRRKTKGTDDESQIDYARMEEERNNSSEMKPRNNSTDGDTEAPPKQCPANGDPSKITDRPEV</sequence>
<evidence type="ECO:0000313" key="9">
    <source>
        <dbReference type="Proteomes" id="UP000024635"/>
    </source>
</evidence>
<protein>
    <recommendedName>
        <fullName evidence="7">Major facilitator superfamily (MFS) profile domain-containing protein</fullName>
    </recommendedName>
</protein>
<dbReference type="EMBL" id="JARK01001361">
    <property type="protein sequence ID" value="EYC19031.1"/>
    <property type="molecule type" value="Genomic_DNA"/>
</dbReference>
<dbReference type="GO" id="GO:0005326">
    <property type="term" value="F:neurotransmitter transmembrane transporter activity"/>
    <property type="evidence" value="ECO:0007669"/>
    <property type="project" value="TreeGrafter"/>
</dbReference>
<comment type="caution">
    <text evidence="8">The sequence shown here is derived from an EMBL/GenBank/DDBJ whole genome shotgun (WGS) entry which is preliminary data.</text>
</comment>
<feature type="transmembrane region" description="Helical" evidence="6">
    <location>
        <begin position="387"/>
        <end position="405"/>
    </location>
</feature>
<feature type="transmembrane region" description="Helical" evidence="6">
    <location>
        <begin position="417"/>
        <end position="437"/>
    </location>
</feature>
<evidence type="ECO:0000259" key="7">
    <source>
        <dbReference type="PROSITE" id="PS50850"/>
    </source>
</evidence>
<feature type="transmembrane region" description="Helical" evidence="6">
    <location>
        <begin position="129"/>
        <end position="150"/>
    </location>
</feature>
<reference evidence="9" key="1">
    <citation type="journal article" date="2015" name="Nat. Genet.">
        <title>The genome and transcriptome of the zoonotic hookworm Ancylostoma ceylanicum identify infection-specific gene families.</title>
        <authorList>
            <person name="Schwarz E.M."/>
            <person name="Hu Y."/>
            <person name="Antoshechkin I."/>
            <person name="Miller M.M."/>
            <person name="Sternberg P.W."/>
            <person name="Aroian R.V."/>
        </authorList>
    </citation>
    <scope>NUCLEOTIDE SEQUENCE</scope>
    <source>
        <strain evidence="9">HY135</strain>
    </source>
</reference>
<dbReference type="FunFam" id="1.20.1250.20:FF:000226">
    <property type="entry name" value="Vesicular GLUtamate transporter"/>
    <property type="match status" value="1"/>
</dbReference>
<evidence type="ECO:0000256" key="6">
    <source>
        <dbReference type="SAM" id="Phobius"/>
    </source>
</evidence>
<feature type="transmembrane region" description="Helical" evidence="6">
    <location>
        <begin position="449"/>
        <end position="471"/>
    </location>
</feature>
<feature type="transmembrane region" description="Helical" evidence="6">
    <location>
        <begin position="288"/>
        <end position="306"/>
    </location>
</feature>
<feature type="transmembrane region" description="Helical" evidence="6">
    <location>
        <begin position="197"/>
        <end position="218"/>
    </location>
</feature>
<keyword evidence="3 6" id="KW-1133">Transmembrane helix</keyword>
<name>A0A016UVP7_9BILA</name>
<gene>
    <name evidence="8" type="primary">Acey_s0025.g1127</name>
    <name evidence="8" type="ORF">Y032_0025g1127</name>
</gene>
<dbReference type="GO" id="GO:0030672">
    <property type="term" value="C:synaptic vesicle membrane"/>
    <property type="evidence" value="ECO:0007669"/>
    <property type="project" value="TreeGrafter"/>
</dbReference>
<feature type="transmembrane region" description="Helical" evidence="6">
    <location>
        <begin position="224"/>
        <end position="241"/>
    </location>
</feature>
<dbReference type="PROSITE" id="PS50850">
    <property type="entry name" value="MFS"/>
    <property type="match status" value="1"/>
</dbReference>
<dbReference type="PANTHER" id="PTHR11662">
    <property type="entry name" value="SOLUTE CARRIER FAMILY 17"/>
    <property type="match status" value="1"/>
</dbReference>
<keyword evidence="9" id="KW-1185">Reference proteome</keyword>
<organism evidence="8 9">
    <name type="scientific">Ancylostoma ceylanicum</name>
    <dbReference type="NCBI Taxonomy" id="53326"/>
    <lineage>
        <taxon>Eukaryota</taxon>
        <taxon>Metazoa</taxon>
        <taxon>Ecdysozoa</taxon>
        <taxon>Nematoda</taxon>
        <taxon>Chromadorea</taxon>
        <taxon>Rhabditida</taxon>
        <taxon>Rhabditina</taxon>
        <taxon>Rhabditomorpha</taxon>
        <taxon>Strongyloidea</taxon>
        <taxon>Ancylostomatidae</taxon>
        <taxon>Ancylostomatinae</taxon>
        <taxon>Ancylostoma</taxon>
    </lineage>
</organism>
<keyword evidence="2 6" id="KW-0812">Transmembrane</keyword>
<dbReference type="Proteomes" id="UP000024635">
    <property type="component" value="Unassembled WGS sequence"/>
</dbReference>
<dbReference type="Pfam" id="PF07690">
    <property type="entry name" value="MFS_1"/>
    <property type="match status" value="1"/>
</dbReference>
<dbReference type="GO" id="GO:0098700">
    <property type="term" value="P:neurotransmitter loading into synaptic vesicle"/>
    <property type="evidence" value="ECO:0007669"/>
    <property type="project" value="TreeGrafter"/>
</dbReference>
<evidence type="ECO:0000256" key="2">
    <source>
        <dbReference type="ARBA" id="ARBA00022692"/>
    </source>
</evidence>
<dbReference type="PANTHER" id="PTHR11662:SF206">
    <property type="entry name" value="MAJOR FACILITATOR SUPERFAMILY (MFS) PROFILE DOMAIN-CONTAINING PROTEIN-RELATED"/>
    <property type="match status" value="1"/>
</dbReference>
<evidence type="ECO:0000256" key="1">
    <source>
        <dbReference type="ARBA" id="ARBA00004141"/>
    </source>
</evidence>
<evidence type="ECO:0000256" key="5">
    <source>
        <dbReference type="SAM" id="MobiDB-lite"/>
    </source>
</evidence>
<feature type="transmembrane region" description="Helical" evidence="6">
    <location>
        <begin position="326"/>
        <end position="343"/>
    </location>
</feature>